<accession>A0ABV4ML57</accession>
<dbReference type="Proteomes" id="UP001569151">
    <property type="component" value="Unassembled WGS sequence"/>
</dbReference>
<proteinExistence type="predicted"/>
<dbReference type="InterPro" id="IPR025459">
    <property type="entry name" value="DUF4279"/>
</dbReference>
<comment type="caution">
    <text evidence="1">The sequence shown here is derived from an EMBL/GenBank/DDBJ whole genome shotgun (WGS) entry which is preliminary data.</text>
</comment>
<dbReference type="Pfam" id="PF14106">
    <property type="entry name" value="DUF4279"/>
    <property type="match status" value="1"/>
</dbReference>
<keyword evidence="2" id="KW-1185">Reference proteome</keyword>
<evidence type="ECO:0000313" key="1">
    <source>
        <dbReference type="EMBL" id="MEZ8210299.1"/>
    </source>
</evidence>
<reference evidence="1 2" key="1">
    <citation type="submission" date="2024-06" db="EMBL/GenBank/DDBJ databases">
        <authorList>
            <person name="Steensen K."/>
            <person name="Seneca J."/>
            <person name="Bartlau N."/>
            <person name="Yu A.X."/>
            <person name="Polz M.F."/>
        </authorList>
    </citation>
    <scope>NUCLEOTIDE SEQUENCE [LARGE SCALE GENOMIC DNA]</scope>
    <source>
        <strain evidence="1 2">1F146</strain>
    </source>
</reference>
<evidence type="ECO:0000313" key="2">
    <source>
        <dbReference type="Proteomes" id="UP001569151"/>
    </source>
</evidence>
<gene>
    <name evidence="1" type="ORF">ACED39_16080</name>
</gene>
<sequence>MVLESLLVSIFITCEENMRVYARLSIMSESVSSKDISGQVGMSFDELWDVGDSRKLGSIVEEDNGCTIKSEVDSSSTIEDHLESLFTRTVDREHLIRLLSDRGDVYIQVSLSIYSDDAPPLTFERKYINWMSNIGASLDVDLYPFE</sequence>
<dbReference type="EMBL" id="JBGOOS010000025">
    <property type="protein sequence ID" value="MEZ8210299.1"/>
    <property type="molecule type" value="Genomic_DNA"/>
</dbReference>
<organism evidence="1 2">
    <name type="scientific">Vibrio bivalvicida</name>
    <dbReference type="NCBI Taxonomy" id="1276888"/>
    <lineage>
        <taxon>Bacteria</taxon>
        <taxon>Pseudomonadati</taxon>
        <taxon>Pseudomonadota</taxon>
        <taxon>Gammaproteobacteria</taxon>
        <taxon>Vibrionales</taxon>
        <taxon>Vibrionaceae</taxon>
        <taxon>Vibrio</taxon>
        <taxon>Vibrio oreintalis group</taxon>
    </lineage>
</organism>
<dbReference type="RefSeq" id="WP_371726496.1">
    <property type="nucleotide sequence ID" value="NZ_JBGOOS010000025.1"/>
</dbReference>
<name>A0ABV4ML57_9VIBR</name>
<protein>
    <submittedName>
        <fullName evidence="1">DUF4279 domain-containing protein</fullName>
    </submittedName>
</protein>